<keyword evidence="2" id="KW-0732">Signal</keyword>
<proteinExistence type="predicted"/>
<evidence type="ECO:0000313" key="5">
    <source>
        <dbReference type="Proteomes" id="UP000788153"/>
    </source>
</evidence>
<evidence type="ECO:0000259" key="3">
    <source>
        <dbReference type="PROSITE" id="PS50222"/>
    </source>
</evidence>
<dbReference type="Gene3D" id="1.10.238.10">
    <property type="entry name" value="EF-hand"/>
    <property type="match status" value="1"/>
</dbReference>
<evidence type="ECO:0000256" key="2">
    <source>
        <dbReference type="SAM" id="SignalP"/>
    </source>
</evidence>
<dbReference type="EMBL" id="JAASQP010000001">
    <property type="protein sequence ID" value="NIJ24565.1"/>
    <property type="molecule type" value="Genomic_DNA"/>
</dbReference>
<protein>
    <recommendedName>
        <fullName evidence="3">EF-hand domain-containing protein</fullName>
    </recommendedName>
</protein>
<dbReference type="RefSeq" id="WP_140046912.1">
    <property type="nucleotide sequence ID" value="NZ_BAAAEV010000001.1"/>
</dbReference>
<dbReference type="SUPFAM" id="SSF47473">
    <property type="entry name" value="EF-hand"/>
    <property type="match status" value="1"/>
</dbReference>
<dbReference type="PROSITE" id="PS50222">
    <property type="entry name" value="EF_HAND_2"/>
    <property type="match status" value="1"/>
</dbReference>
<feature type="region of interest" description="Disordered" evidence="1">
    <location>
        <begin position="45"/>
        <end position="69"/>
    </location>
</feature>
<feature type="domain" description="EF-hand" evidence="3">
    <location>
        <begin position="58"/>
        <end position="93"/>
    </location>
</feature>
<dbReference type="PROSITE" id="PS00018">
    <property type="entry name" value="EF_HAND_1"/>
    <property type="match status" value="2"/>
</dbReference>
<sequence>MWRFLAGVGSALALMAAGILLFGSASAEDPVLPPPPPAEAIAVSEARDDLPERVPEASARTREEKRFDRYDKDRDSRITRDEMLATRRKAYAKLDSNGDGRLSFEEWAIRTSDKFAKADADNSGILTRAEFATTKVQRKTPSRVNCPPAGDDDD</sequence>
<feature type="signal peptide" evidence="2">
    <location>
        <begin position="1"/>
        <end position="27"/>
    </location>
</feature>
<feature type="region of interest" description="Disordered" evidence="1">
    <location>
        <begin position="135"/>
        <end position="154"/>
    </location>
</feature>
<evidence type="ECO:0000256" key="1">
    <source>
        <dbReference type="SAM" id="MobiDB-lite"/>
    </source>
</evidence>
<reference evidence="4 5" key="1">
    <citation type="submission" date="2020-03" db="EMBL/GenBank/DDBJ databases">
        <title>Genomic Encyclopedia of Type Strains, Phase IV (KMG-IV): sequencing the most valuable type-strain genomes for metagenomic binning, comparative biology and taxonomic classification.</title>
        <authorList>
            <person name="Goeker M."/>
        </authorList>
    </citation>
    <scope>NUCLEOTIDE SEQUENCE [LARGE SCALE GENOMIC DNA]</scope>
    <source>
        <strain evidence="4 5">DSM 22753</strain>
    </source>
</reference>
<dbReference type="Proteomes" id="UP000788153">
    <property type="component" value="Unassembled WGS sequence"/>
</dbReference>
<accession>A0ABX0U3E3</accession>
<feature type="chain" id="PRO_5046600086" description="EF-hand domain-containing protein" evidence="2">
    <location>
        <begin position="28"/>
        <end position="154"/>
    </location>
</feature>
<keyword evidence="5" id="KW-1185">Reference proteome</keyword>
<dbReference type="InterPro" id="IPR011992">
    <property type="entry name" value="EF-hand-dom_pair"/>
</dbReference>
<gene>
    <name evidence="4" type="ORF">FHT01_002107</name>
</gene>
<evidence type="ECO:0000313" key="4">
    <source>
        <dbReference type="EMBL" id="NIJ24565.1"/>
    </source>
</evidence>
<dbReference type="Pfam" id="PF13202">
    <property type="entry name" value="EF-hand_5"/>
    <property type="match status" value="2"/>
</dbReference>
<dbReference type="InterPro" id="IPR018247">
    <property type="entry name" value="EF_Hand_1_Ca_BS"/>
</dbReference>
<organism evidence="4 5">
    <name type="scientific">Sphingomonas japonica</name>
    <dbReference type="NCBI Taxonomy" id="511662"/>
    <lineage>
        <taxon>Bacteria</taxon>
        <taxon>Pseudomonadati</taxon>
        <taxon>Pseudomonadota</taxon>
        <taxon>Alphaproteobacteria</taxon>
        <taxon>Sphingomonadales</taxon>
        <taxon>Sphingomonadaceae</taxon>
        <taxon>Sphingomonas</taxon>
    </lineage>
</organism>
<name>A0ABX0U3E3_9SPHN</name>
<comment type="caution">
    <text evidence="4">The sequence shown here is derived from an EMBL/GenBank/DDBJ whole genome shotgun (WGS) entry which is preliminary data.</text>
</comment>
<dbReference type="InterPro" id="IPR002048">
    <property type="entry name" value="EF_hand_dom"/>
</dbReference>